<gene>
    <name evidence="2" type="ORF">FHX42_001418</name>
</gene>
<dbReference type="AlphaFoldDB" id="A0A839DTL0"/>
<proteinExistence type="predicted"/>
<evidence type="ECO:0000313" key="3">
    <source>
        <dbReference type="Proteomes" id="UP000569329"/>
    </source>
</evidence>
<organism evidence="2 3">
    <name type="scientific">Halosaccharopolyspora lacisalsi</name>
    <dbReference type="NCBI Taxonomy" id="1000566"/>
    <lineage>
        <taxon>Bacteria</taxon>
        <taxon>Bacillati</taxon>
        <taxon>Actinomycetota</taxon>
        <taxon>Actinomycetes</taxon>
        <taxon>Pseudonocardiales</taxon>
        <taxon>Pseudonocardiaceae</taxon>
        <taxon>Halosaccharopolyspora</taxon>
    </lineage>
</organism>
<dbReference type="RefSeq" id="WP_182543248.1">
    <property type="nucleotide sequence ID" value="NZ_JACGWZ010000001.1"/>
</dbReference>
<reference evidence="2 3" key="1">
    <citation type="submission" date="2020-07" db="EMBL/GenBank/DDBJ databases">
        <title>Sequencing the genomes of 1000 actinobacteria strains.</title>
        <authorList>
            <person name="Klenk H.-P."/>
        </authorList>
    </citation>
    <scope>NUCLEOTIDE SEQUENCE [LARGE SCALE GENOMIC DNA]</scope>
    <source>
        <strain evidence="2 3">DSM 45975</strain>
    </source>
</reference>
<accession>A0A839DTL0</accession>
<sequence length="165" mass="17346">MVVQDPAGKVSVRALWTAIVEGEQRRSIRMLLRVLSLATTQPDVYGSFAATAVEVMLEPTADGFRRAGHTPEGADASATFVVSGLRGLCQDLLVTGDSDRDARGRRGADRRRHGVADAPGGRSGADLDAPSGPTAAAGGRLRRVRDQQDFARVAGLQVEGVLEPG</sequence>
<evidence type="ECO:0000313" key="2">
    <source>
        <dbReference type="EMBL" id="MBA8824089.1"/>
    </source>
</evidence>
<evidence type="ECO:0000256" key="1">
    <source>
        <dbReference type="SAM" id="MobiDB-lite"/>
    </source>
</evidence>
<protein>
    <submittedName>
        <fullName evidence="2">Uncharacterized protein</fullName>
    </submittedName>
</protein>
<dbReference type="EMBL" id="JACGWZ010000001">
    <property type="protein sequence ID" value="MBA8824089.1"/>
    <property type="molecule type" value="Genomic_DNA"/>
</dbReference>
<keyword evidence="3" id="KW-1185">Reference proteome</keyword>
<name>A0A839DTL0_9PSEU</name>
<comment type="caution">
    <text evidence="2">The sequence shown here is derived from an EMBL/GenBank/DDBJ whole genome shotgun (WGS) entry which is preliminary data.</text>
</comment>
<dbReference type="Proteomes" id="UP000569329">
    <property type="component" value="Unassembled WGS sequence"/>
</dbReference>
<feature type="region of interest" description="Disordered" evidence="1">
    <location>
        <begin position="99"/>
        <end position="143"/>
    </location>
</feature>